<proteinExistence type="predicted"/>
<dbReference type="EMBL" id="JAAAHY010001544">
    <property type="protein sequence ID" value="KAF9948316.1"/>
    <property type="molecule type" value="Genomic_DNA"/>
</dbReference>
<protein>
    <submittedName>
        <fullName evidence="1">Uncharacterized protein</fullName>
    </submittedName>
</protein>
<evidence type="ECO:0000313" key="2">
    <source>
        <dbReference type="Proteomes" id="UP000738359"/>
    </source>
</evidence>
<organism evidence="1 2">
    <name type="scientific">Mortierella alpina</name>
    <name type="common">Oleaginous fungus</name>
    <name type="synonym">Mortierella renispora</name>
    <dbReference type="NCBI Taxonomy" id="64518"/>
    <lineage>
        <taxon>Eukaryota</taxon>
        <taxon>Fungi</taxon>
        <taxon>Fungi incertae sedis</taxon>
        <taxon>Mucoromycota</taxon>
        <taxon>Mortierellomycotina</taxon>
        <taxon>Mortierellomycetes</taxon>
        <taxon>Mortierellales</taxon>
        <taxon>Mortierellaceae</taxon>
        <taxon>Mortierella</taxon>
    </lineage>
</organism>
<sequence>MPSPPENETVMEPHVIITDNALKVDVCAIAGVIPVVAVSQVATDNSTSWFRRPVSYGVLHKVDGGWTRAVHVLTTSKAHVDSVCPIAESAYVYYDDDVYDSTLIEKRSGLTYVTQLIFDSETSMYYVYYRWGETDYKLDGPHGTIESAKEAFQVTYKEKFDVEWTDRETTTSERWTYVVRIYETLEKIEEIKEVIEETAAEIIFARDHETIEKDNDAFVLEKRPPAEGKIGGSAGLSSSALAAMIGAS</sequence>
<dbReference type="InterPro" id="IPR036930">
    <property type="entry name" value="WGR_dom_sf"/>
</dbReference>
<dbReference type="Proteomes" id="UP000738359">
    <property type="component" value="Unassembled WGS sequence"/>
</dbReference>
<reference evidence="1" key="1">
    <citation type="journal article" date="2020" name="Fungal Divers.">
        <title>Resolving the Mortierellaceae phylogeny through synthesis of multi-gene phylogenetics and phylogenomics.</title>
        <authorList>
            <person name="Vandepol N."/>
            <person name="Liber J."/>
            <person name="Desiro A."/>
            <person name="Na H."/>
            <person name="Kennedy M."/>
            <person name="Barry K."/>
            <person name="Grigoriev I.V."/>
            <person name="Miller A.N."/>
            <person name="O'Donnell K."/>
            <person name="Stajich J.E."/>
            <person name="Bonito G."/>
        </authorList>
    </citation>
    <scope>NUCLEOTIDE SEQUENCE</scope>
    <source>
        <strain evidence="1">CK1249</strain>
    </source>
</reference>
<comment type="caution">
    <text evidence="1">The sequence shown here is derived from an EMBL/GenBank/DDBJ whole genome shotgun (WGS) entry which is preliminary data.</text>
</comment>
<dbReference type="SUPFAM" id="SSF142921">
    <property type="entry name" value="WGR domain-like"/>
    <property type="match status" value="1"/>
</dbReference>
<dbReference type="AlphaFoldDB" id="A0A9P6IUF4"/>
<accession>A0A9P6IUF4</accession>
<dbReference type="OrthoDB" id="2445380at2759"/>
<evidence type="ECO:0000313" key="1">
    <source>
        <dbReference type="EMBL" id="KAF9948316.1"/>
    </source>
</evidence>
<name>A0A9P6IUF4_MORAP</name>
<keyword evidence="2" id="KW-1185">Reference proteome</keyword>
<gene>
    <name evidence="1" type="ORF">BGZ70_002271</name>
</gene>